<proteinExistence type="predicted"/>
<dbReference type="Proteomes" id="UP000240978">
    <property type="component" value="Unassembled WGS sequence"/>
</dbReference>
<evidence type="ECO:0000313" key="1">
    <source>
        <dbReference type="EMBL" id="PSL26464.1"/>
    </source>
</evidence>
<comment type="caution">
    <text evidence="1">The sequence shown here is derived from an EMBL/GenBank/DDBJ whole genome shotgun (WGS) entry which is preliminary data.</text>
</comment>
<reference evidence="1 2" key="1">
    <citation type="submission" date="2018-03" db="EMBL/GenBank/DDBJ databases">
        <title>Genomic Encyclopedia of Archaeal and Bacterial Type Strains, Phase II (KMG-II): from individual species to whole genera.</title>
        <authorList>
            <person name="Goeker M."/>
        </authorList>
    </citation>
    <scope>NUCLEOTIDE SEQUENCE [LARGE SCALE GENOMIC DNA]</scope>
    <source>
        <strain evidence="1 2">DSM 18107</strain>
    </source>
</reference>
<protein>
    <submittedName>
        <fullName evidence="1">Uncharacterized protein</fullName>
    </submittedName>
</protein>
<dbReference type="OrthoDB" id="667049at2"/>
<organism evidence="1 2">
    <name type="scientific">Chitinophaga ginsengisoli</name>
    <dbReference type="NCBI Taxonomy" id="363837"/>
    <lineage>
        <taxon>Bacteria</taxon>
        <taxon>Pseudomonadati</taxon>
        <taxon>Bacteroidota</taxon>
        <taxon>Chitinophagia</taxon>
        <taxon>Chitinophagales</taxon>
        <taxon>Chitinophagaceae</taxon>
        <taxon>Chitinophaga</taxon>
    </lineage>
</organism>
<sequence>MRYLCGLILLIFLSKDIRAQVNLGCKCHYSSSFDIKSYKSTLDSIVGNVRKDKKDVIQVIGSRGFAAAMLTVIVTRNNLHKAYCYNFRTKKYRIVTDKRTNTWLKCLVQDSSFIYTAKADPLGMPSHDYSYFVSFNYPSVELKEICNSVFLNNMERPFSTCLKSYITFFEEATK</sequence>
<dbReference type="RefSeq" id="WP_106604417.1">
    <property type="nucleotide sequence ID" value="NZ_PYGK01000011.1"/>
</dbReference>
<dbReference type="AlphaFoldDB" id="A0A2P8FXM1"/>
<accession>A0A2P8FXM1</accession>
<dbReference type="EMBL" id="PYGK01000011">
    <property type="protein sequence ID" value="PSL26464.1"/>
    <property type="molecule type" value="Genomic_DNA"/>
</dbReference>
<keyword evidence="2" id="KW-1185">Reference proteome</keyword>
<name>A0A2P8FXM1_9BACT</name>
<evidence type="ECO:0000313" key="2">
    <source>
        <dbReference type="Proteomes" id="UP000240978"/>
    </source>
</evidence>
<gene>
    <name evidence="1" type="ORF">CLV42_111179</name>
</gene>